<keyword evidence="1" id="KW-1133">Transmembrane helix</keyword>
<keyword evidence="1" id="KW-0812">Transmembrane</keyword>
<organism evidence="2 3">
    <name type="scientific">Streptosporangium jomthongense</name>
    <dbReference type="NCBI Taxonomy" id="1193683"/>
    <lineage>
        <taxon>Bacteria</taxon>
        <taxon>Bacillati</taxon>
        <taxon>Actinomycetota</taxon>
        <taxon>Actinomycetes</taxon>
        <taxon>Streptosporangiales</taxon>
        <taxon>Streptosporangiaceae</taxon>
        <taxon>Streptosporangium</taxon>
    </lineage>
</organism>
<protein>
    <submittedName>
        <fullName evidence="2">Uncharacterized protein</fullName>
    </submittedName>
</protein>
<reference evidence="3" key="1">
    <citation type="journal article" date="2019" name="Int. J. Syst. Evol. Microbiol.">
        <title>The Global Catalogue of Microorganisms (GCM) 10K type strain sequencing project: providing services to taxonomists for standard genome sequencing and annotation.</title>
        <authorList>
            <consortium name="The Broad Institute Genomics Platform"/>
            <consortium name="The Broad Institute Genome Sequencing Center for Infectious Disease"/>
            <person name="Wu L."/>
            <person name="Ma J."/>
        </authorList>
    </citation>
    <scope>NUCLEOTIDE SEQUENCE [LARGE SCALE GENOMIC DNA]</scope>
    <source>
        <strain evidence="3">TBRC 7912</strain>
    </source>
</reference>
<dbReference type="EMBL" id="JBHSBC010000022">
    <property type="protein sequence ID" value="MFC3982934.1"/>
    <property type="molecule type" value="Genomic_DNA"/>
</dbReference>
<evidence type="ECO:0000256" key="1">
    <source>
        <dbReference type="SAM" id="Phobius"/>
    </source>
</evidence>
<accession>A0ABV8F2P2</accession>
<gene>
    <name evidence="2" type="ORF">ACFOYY_22560</name>
</gene>
<keyword evidence="3" id="KW-1185">Reference proteome</keyword>
<evidence type="ECO:0000313" key="3">
    <source>
        <dbReference type="Proteomes" id="UP001595698"/>
    </source>
</evidence>
<dbReference type="Proteomes" id="UP001595698">
    <property type="component" value="Unassembled WGS sequence"/>
</dbReference>
<comment type="caution">
    <text evidence="2">The sequence shown here is derived from an EMBL/GenBank/DDBJ whole genome shotgun (WGS) entry which is preliminary data.</text>
</comment>
<name>A0ABV8F2P2_9ACTN</name>
<feature type="transmembrane region" description="Helical" evidence="1">
    <location>
        <begin position="17"/>
        <end position="42"/>
    </location>
</feature>
<sequence length="52" mass="5614">MSGDGGSELLDHLLHDFIVKGIIVAVALVVLAVGMVIIWRMAGRSGPRDRDR</sequence>
<proteinExistence type="predicted"/>
<dbReference type="RefSeq" id="WP_352015243.1">
    <property type="nucleotide sequence ID" value="NZ_JBHSBC010000022.1"/>
</dbReference>
<evidence type="ECO:0000313" key="2">
    <source>
        <dbReference type="EMBL" id="MFC3982934.1"/>
    </source>
</evidence>
<keyword evidence="1" id="KW-0472">Membrane</keyword>